<protein>
    <submittedName>
        <fullName evidence="1">Uncharacterized protein</fullName>
    </submittedName>
</protein>
<dbReference type="EMBL" id="JADCNL010000009">
    <property type="protein sequence ID" value="KAG0466934.1"/>
    <property type="molecule type" value="Genomic_DNA"/>
</dbReference>
<accession>A0A835QC65</accession>
<dbReference type="OrthoDB" id="2113341at2759"/>
<organism evidence="1 2">
    <name type="scientific">Vanilla planifolia</name>
    <name type="common">Vanilla</name>
    <dbReference type="NCBI Taxonomy" id="51239"/>
    <lineage>
        <taxon>Eukaryota</taxon>
        <taxon>Viridiplantae</taxon>
        <taxon>Streptophyta</taxon>
        <taxon>Embryophyta</taxon>
        <taxon>Tracheophyta</taxon>
        <taxon>Spermatophyta</taxon>
        <taxon>Magnoliopsida</taxon>
        <taxon>Liliopsida</taxon>
        <taxon>Asparagales</taxon>
        <taxon>Orchidaceae</taxon>
        <taxon>Vanilloideae</taxon>
        <taxon>Vanilleae</taxon>
        <taxon>Vanilla</taxon>
    </lineage>
</organism>
<evidence type="ECO:0000313" key="1">
    <source>
        <dbReference type="EMBL" id="KAG0466934.1"/>
    </source>
</evidence>
<reference evidence="1 2" key="1">
    <citation type="journal article" date="2020" name="Nat. Food">
        <title>A phased Vanilla planifolia genome enables genetic improvement of flavour and production.</title>
        <authorList>
            <person name="Hasing T."/>
            <person name="Tang H."/>
            <person name="Brym M."/>
            <person name="Khazi F."/>
            <person name="Huang T."/>
            <person name="Chambers A.H."/>
        </authorList>
    </citation>
    <scope>NUCLEOTIDE SEQUENCE [LARGE SCALE GENOMIC DNA]</scope>
    <source>
        <tissue evidence="1">Leaf</tissue>
    </source>
</reference>
<gene>
    <name evidence="1" type="ORF">HPP92_018514</name>
</gene>
<sequence>MKIDLYDEVGIGGGASGSSGGLLHPYSPKAKLLWRGAESWKECMKLLTEAERVTGLSASRGTDENQTYSFDGPLILRRGILRPATAEAKMEILKALVECSKWHLKLYYRNP</sequence>
<dbReference type="AlphaFoldDB" id="A0A835QC65"/>
<comment type="caution">
    <text evidence="1">The sequence shown here is derived from an EMBL/GenBank/DDBJ whole genome shotgun (WGS) entry which is preliminary data.</text>
</comment>
<proteinExistence type="predicted"/>
<name>A0A835QC65_VANPL</name>
<dbReference type="Proteomes" id="UP000636800">
    <property type="component" value="Unassembled WGS sequence"/>
</dbReference>
<evidence type="ECO:0000313" key="2">
    <source>
        <dbReference type="Proteomes" id="UP000636800"/>
    </source>
</evidence>
<keyword evidence="2" id="KW-1185">Reference proteome</keyword>